<dbReference type="SMART" id="SM00421">
    <property type="entry name" value="HTH_LUXR"/>
    <property type="match status" value="1"/>
</dbReference>
<feature type="domain" description="Response regulatory" evidence="5">
    <location>
        <begin position="1"/>
        <end position="116"/>
    </location>
</feature>
<proteinExistence type="predicted"/>
<dbReference type="CDD" id="cd06170">
    <property type="entry name" value="LuxR_C_like"/>
    <property type="match status" value="1"/>
</dbReference>
<dbReference type="SUPFAM" id="SSF46894">
    <property type="entry name" value="C-terminal effector domain of the bipartite response regulators"/>
    <property type="match status" value="1"/>
</dbReference>
<evidence type="ECO:0000256" key="3">
    <source>
        <dbReference type="PROSITE-ProRule" id="PRU00169"/>
    </source>
</evidence>
<gene>
    <name evidence="6" type="ORF">LZ496_07385</name>
</gene>
<evidence type="ECO:0000256" key="2">
    <source>
        <dbReference type="ARBA" id="ARBA00023125"/>
    </source>
</evidence>
<dbReference type="PANTHER" id="PTHR45566:SF2">
    <property type="entry name" value="NARL SUBFAMILY"/>
    <property type="match status" value="1"/>
</dbReference>
<name>A0ABT0RUA8_9SPHN</name>
<dbReference type="InterPro" id="IPR001789">
    <property type="entry name" value="Sig_transdc_resp-reg_receiver"/>
</dbReference>
<evidence type="ECO:0000259" key="4">
    <source>
        <dbReference type="PROSITE" id="PS50043"/>
    </source>
</evidence>
<evidence type="ECO:0000313" key="7">
    <source>
        <dbReference type="Proteomes" id="UP001203410"/>
    </source>
</evidence>
<dbReference type="Proteomes" id="UP001203410">
    <property type="component" value="Unassembled WGS sequence"/>
</dbReference>
<protein>
    <submittedName>
        <fullName evidence="6">Response regulator transcription factor</fullName>
    </submittedName>
</protein>
<dbReference type="InterPro" id="IPR051015">
    <property type="entry name" value="EvgA-like"/>
</dbReference>
<evidence type="ECO:0000256" key="1">
    <source>
        <dbReference type="ARBA" id="ARBA00022553"/>
    </source>
</evidence>
<dbReference type="PANTHER" id="PTHR45566">
    <property type="entry name" value="HTH-TYPE TRANSCRIPTIONAL REGULATOR YHJB-RELATED"/>
    <property type="match status" value="1"/>
</dbReference>
<comment type="caution">
    <text evidence="3">Lacks conserved residue(s) required for the propagation of feature annotation.</text>
</comment>
<dbReference type="SUPFAM" id="SSF52172">
    <property type="entry name" value="CheY-like"/>
    <property type="match status" value="1"/>
</dbReference>
<dbReference type="InterPro" id="IPR058245">
    <property type="entry name" value="NreC/VraR/RcsB-like_REC"/>
</dbReference>
<dbReference type="Gene3D" id="3.40.50.2300">
    <property type="match status" value="1"/>
</dbReference>
<reference evidence="6 7" key="1">
    <citation type="submission" date="2022-05" db="EMBL/GenBank/DDBJ databases">
        <authorList>
            <person name="Jo J.-H."/>
            <person name="Im W.-T."/>
        </authorList>
    </citation>
    <scope>NUCLEOTIDE SEQUENCE [LARGE SCALE GENOMIC DNA]</scope>
    <source>
        <strain evidence="6 7">NSE70-1</strain>
    </source>
</reference>
<dbReference type="PROSITE" id="PS50110">
    <property type="entry name" value="RESPONSE_REGULATORY"/>
    <property type="match status" value="1"/>
</dbReference>
<accession>A0ABT0RUA8</accession>
<keyword evidence="1" id="KW-0597">Phosphoprotein</keyword>
<feature type="domain" description="HTH luxR-type" evidence="4">
    <location>
        <begin position="139"/>
        <end position="204"/>
    </location>
</feature>
<organism evidence="6 7">
    <name type="scientific">Sphingomonas caseinilyticus</name>
    <dbReference type="NCBI Taxonomy" id="2908205"/>
    <lineage>
        <taxon>Bacteria</taxon>
        <taxon>Pseudomonadati</taxon>
        <taxon>Pseudomonadota</taxon>
        <taxon>Alphaproteobacteria</taxon>
        <taxon>Sphingomonadales</taxon>
        <taxon>Sphingomonadaceae</taxon>
        <taxon>Sphingomonas</taxon>
    </lineage>
</organism>
<dbReference type="PRINTS" id="PR00038">
    <property type="entry name" value="HTHLUXR"/>
</dbReference>
<evidence type="ECO:0000313" key="6">
    <source>
        <dbReference type="EMBL" id="MCL6698607.1"/>
    </source>
</evidence>
<dbReference type="EMBL" id="JAMGBA010000002">
    <property type="protein sequence ID" value="MCL6698607.1"/>
    <property type="molecule type" value="Genomic_DNA"/>
</dbReference>
<dbReference type="PROSITE" id="PS50043">
    <property type="entry name" value="HTH_LUXR_2"/>
    <property type="match status" value="1"/>
</dbReference>
<dbReference type="CDD" id="cd17535">
    <property type="entry name" value="REC_NarL-like"/>
    <property type="match status" value="1"/>
</dbReference>
<evidence type="ECO:0000259" key="5">
    <source>
        <dbReference type="PROSITE" id="PS50110"/>
    </source>
</evidence>
<comment type="caution">
    <text evidence="6">The sequence shown here is derived from an EMBL/GenBank/DDBJ whole genome shotgun (WGS) entry which is preliminary data.</text>
</comment>
<dbReference type="InterPro" id="IPR016032">
    <property type="entry name" value="Sig_transdc_resp-reg_C-effctor"/>
</dbReference>
<sequence>MADENALCGAGLLHIMETCLSFSKVLVCRNFREASGIFGQYRSRVGLAVVNYDLPGMKRVSGLRRLCDAWPSAKILVIAEGCDRDTILEVLSAGSHGFIPKSSSAAELEHALKSISQGHVFVTPLPGDHNSPDIAPPHGSAADARLTARQKQVLELVAAGKSNKQIANALGISEGTVKVHVNAAFRTLGVHNRVSATTALLGRLELVDVGI</sequence>
<dbReference type="InterPro" id="IPR011006">
    <property type="entry name" value="CheY-like_superfamily"/>
</dbReference>
<keyword evidence="2" id="KW-0238">DNA-binding</keyword>
<dbReference type="RefSeq" id="WP_249904004.1">
    <property type="nucleotide sequence ID" value="NZ_JAMGBA010000002.1"/>
</dbReference>
<keyword evidence="7" id="KW-1185">Reference proteome</keyword>
<dbReference type="InterPro" id="IPR000792">
    <property type="entry name" value="Tscrpt_reg_LuxR_C"/>
</dbReference>
<dbReference type="Pfam" id="PF00196">
    <property type="entry name" value="GerE"/>
    <property type="match status" value="1"/>
</dbReference>